<dbReference type="AlphaFoldDB" id="A0A2W6NMZ6"/>
<dbReference type="PANTHER" id="PTHR22916">
    <property type="entry name" value="GLYCOSYLTRANSFERASE"/>
    <property type="match status" value="1"/>
</dbReference>
<dbReference type="GO" id="GO:0016758">
    <property type="term" value="F:hexosyltransferase activity"/>
    <property type="evidence" value="ECO:0007669"/>
    <property type="project" value="UniProtKB-ARBA"/>
</dbReference>
<evidence type="ECO:0000313" key="2">
    <source>
        <dbReference type="EMBL" id="PZT48816.1"/>
    </source>
</evidence>
<keyword evidence="3" id="KW-1185">Reference proteome</keyword>
<dbReference type="InterPro" id="IPR029044">
    <property type="entry name" value="Nucleotide-diphossugar_trans"/>
</dbReference>
<proteinExistence type="predicted"/>
<gene>
    <name evidence="2" type="ORF">B6S12_01845</name>
</gene>
<dbReference type="SUPFAM" id="SSF53448">
    <property type="entry name" value="Nucleotide-diphospho-sugar transferases"/>
    <property type="match status" value="1"/>
</dbReference>
<feature type="domain" description="Glycosyltransferase 2-like" evidence="1">
    <location>
        <begin position="6"/>
        <end position="83"/>
    </location>
</feature>
<dbReference type="Gene3D" id="3.90.550.10">
    <property type="entry name" value="Spore Coat Polysaccharide Biosynthesis Protein SpsA, Chain A"/>
    <property type="match status" value="1"/>
</dbReference>
<dbReference type="Pfam" id="PF00535">
    <property type="entry name" value="Glycos_transf_2"/>
    <property type="match status" value="1"/>
</dbReference>
<dbReference type="InterPro" id="IPR001173">
    <property type="entry name" value="Glyco_trans_2-like"/>
</dbReference>
<dbReference type="EMBL" id="NBIU01000003">
    <property type="protein sequence ID" value="PZT48816.1"/>
    <property type="molecule type" value="Genomic_DNA"/>
</dbReference>
<protein>
    <recommendedName>
        <fullName evidence="1">Glycosyltransferase 2-like domain-containing protein</fullName>
    </recommendedName>
</protein>
<dbReference type="RefSeq" id="WP_111229127.1">
    <property type="nucleotide sequence ID" value="NZ_NBIU01000003.1"/>
</dbReference>
<dbReference type="CDD" id="cd00761">
    <property type="entry name" value="Glyco_tranf_GTA_type"/>
    <property type="match status" value="1"/>
</dbReference>
<dbReference type="PANTHER" id="PTHR22916:SF3">
    <property type="entry name" value="UDP-GLCNAC:BETAGAL BETA-1,3-N-ACETYLGLUCOSAMINYLTRANSFERASE-LIKE PROTEIN 1"/>
    <property type="match status" value="1"/>
</dbReference>
<evidence type="ECO:0000259" key="1">
    <source>
        <dbReference type="Pfam" id="PF00535"/>
    </source>
</evidence>
<sequence>MKDKVSIIVPIYNVEEYLPQCLESITQQTYKNLDIILVDDASTDNSLQIALEYANKDKRILVIEKANGMQGSARNLGLEFINGTSLRECILGNKSTIISYIIPNTLSKETKTYTKQDLSKYFQVISKNHIKTNLADINSIITQELPETYIHFVDSDDYLEFDCIEKCIYFIKSKSNIEILAHNFREYIHNSKIFKSESVFNLFAKNKNNYYDSGFNMLQENKRDIFYFSWQGLFNAKILNRYNLRHTLNIFHEDEEFGTLLFALANGVFYADFQGYVYRIRDNSSQTSAQNIQMPSNLPTILKPLKNYFTSHKNLRRYFTAYSMCITAINICSFYKSIHKEKHFLYKKLIKNHILSYILYYYTYDIYKAIPEIHNKIGIKFPKLVYLYMKFRHYLRHPKHIFLKQQKNFP</sequence>
<dbReference type="OrthoDB" id="5372349at2"/>
<organism evidence="2 3">
    <name type="scientific">Helicobacter valdiviensis</name>
    <dbReference type="NCBI Taxonomy" id="1458358"/>
    <lineage>
        <taxon>Bacteria</taxon>
        <taxon>Pseudomonadati</taxon>
        <taxon>Campylobacterota</taxon>
        <taxon>Epsilonproteobacteria</taxon>
        <taxon>Campylobacterales</taxon>
        <taxon>Helicobacteraceae</taxon>
        <taxon>Helicobacter</taxon>
    </lineage>
</organism>
<name>A0A2W6NMZ6_9HELI</name>
<dbReference type="Proteomes" id="UP000249746">
    <property type="component" value="Unassembled WGS sequence"/>
</dbReference>
<evidence type="ECO:0000313" key="3">
    <source>
        <dbReference type="Proteomes" id="UP000249746"/>
    </source>
</evidence>
<reference evidence="2 3" key="1">
    <citation type="submission" date="2017-03" db="EMBL/GenBank/DDBJ databases">
        <title>Genomic and clinical evidence uncovers the enterohepatic species Helicobacter valdiviensis as a potential human intestinal pathogen.</title>
        <authorList>
            <person name="Fresia P."/>
            <person name="Jara R."/>
            <person name="Sierra R."/>
            <person name="Ferres I."/>
            <person name="Greif G."/>
            <person name="Iraola G."/>
            <person name="Collado L."/>
        </authorList>
    </citation>
    <scope>NUCLEOTIDE SEQUENCE [LARGE SCALE GENOMIC DNA]</scope>
    <source>
        <strain evidence="2 3">WBE14</strain>
    </source>
</reference>
<accession>A0A2W6NMZ6</accession>
<comment type="caution">
    <text evidence="2">The sequence shown here is derived from an EMBL/GenBank/DDBJ whole genome shotgun (WGS) entry which is preliminary data.</text>
</comment>